<accession>A0A2R5GFU6</accession>
<dbReference type="Pfam" id="PF09762">
    <property type="entry name" value="CCDC93_CC"/>
    <property type="match status" value="1"/>
</dbReference>
<feature type="region of interest" description="Disordered" evidence="3">
    <location>
        <begin position="1"/>
        <end position="97"/>
    </location>
</feature>
<dbReference type="InterPro" id="IPR019159">
    <property type="entry name" value="CCDC93_CC"/>
</dbReference>
<keyword evidence="2" id="KW-0175">Coiled coil</keyword>
<comment type="caution">
    <text evidence="6">The sequence shown here is derived from an EMBL/GenBank/DDBJ whole genome shotgun (WGS) entry which is preliminary data.</text>
</comment>
<dbReference type="OrthoDB" id="16092at2759"/>
<dbReference type="InterPro" id="IPR039116">
    <property type="entry name" value="CCDC93"/>
</dbReference>
<organism evidence="6 7">
    <name type="scientific">Hondaea fermentalgiana</name>
    <dbReference type="NCBI Taxonomy" id="2315210"/>
    <lineage>
        <taxon>Eukaryota</taxon>
        <taxon>Sar</taxon>
        <taxon>Stramenopiles</taxon>
        <taxon>Bigyra</taxon>
        <taxon>Labyrinthulomycetes</taxon>
        <taxon>Thraustochytrida</taxon>
        <taxon>Thraustochytriidae</taxon>
        <taxon>Hondaea</taxon>
    </lineage>
</organism>
<dbReference type="EMBL" id="BEYU01000065">
    <property type="protein sequence ID" value="GBG29747.1"/>
    <property type="molecule type" value="Genomic_DNA"/>
</dbReference>
<proteinExistence type="inferred from homology"/>
<feature type="region of interest" description="Disordered" evidence="3">
    <location>
        <begin position="285"/>
        <end position="327"/>
    </location>
</feature>
<name>A0A2R5GFU6_9STRA</name>
<dbReference type="InterPro" id="IPR048747">
    <property type="entry name" value="CCDC93_N"/>
</dbReference>
<reference evidence="6 7" key="1">
    <citation type="submission" date="2017-12" db="EMBL/GenBank/DDBJ databases">
        <title>Sequencing, de novo assembly and annotation of complete genome of a new Thraustochytrid species, strain FCC1311.</title>
        <authorList>
            <person name="Sedici K."/>
            <person name="Godart F."/>
            <person name="Aiese Cigliano R."/>
            <person name="Sanseverino W."/>
            <person name="Barakat M."/>
            <person name="Ortet P."/>
            <person name="Marechal E."/>
            <person name="Cagnac O."/>
            <person name="Amato A."/>
        </authorList>
    </citation>
    <scope>NUCLEOTIDE SEQUENCE [LARGE SCALE GENOMIC DNA]</scope>
</reference>
<feature type="domain" description="CCDC93 N-terminal" evidence="5">
    <location>
        <begin position="91"/>
        <end position="166"/>
    </location>
</feature>
<evidence type="ECO:0000259" key="5">
    <source>
        <dbReference type="Pfam" id="PF21673"/>
    </source>
</evidence>
<keyword evidence="7" id="KW-1185">Reference proteome</keyword>
<evidence type="ECO:0000259" key="4">
    <source>
        <dbReference type="Pfam" id="PF09762"/>
    </source>
</evidence>
<evidence type="ECO:0000313" key="7">
    <source>
        <dbReference type="Proteomes" id="UP000241890"/>
    </source>
</evidence>
<dbReference type="Pfam" id="PF21673">
    <property type="entry name" value="CCDC93_N"/>
    <property type="match status" value="1"/>
</dbReference>
<evidence type="ECO:0000313" key="6">
    <source>
        <dbReference type="EMBL" id="GBG29747.1"/>
    </source>
</evidence>
<evidence type="ECO:0000256" key="3">
    <source>
        <dbReference type="SAM" id="MobiDB-lite"/>
    </source>
</evidence>
<feature type="compositionally biased region" description="Basic and acidic residues" evidence="3">
    <location>
        <begin position="351"/>
        <end position="369"/>
    </location>
</feature>
<feature type="compositionally biased region" description="Basic and acidic residues" evidence="3">
    <location>
        <begin position="44"/>
        <end position="55"/>
    </location>
</feature>
<dbReference type="PANTHER" id="PTHR16441:SF0">
    <property type="entry name" value="COILED-COIL DOMAIN-CONTAINING PROTEIN 93"/>
    <property type="match status" value="1"/>
</dbReference>
<sequence length="554" mass="61425">MRGGDGGARAGAETGADAEAESEGAGLGVLPASEEAAVQGTHGGGDRNASRRQDPAQRSNRVVRGKADAAAAAADGDESADKEPNLSEDDSTSEESRLLDDLEAAGYLRAKLAGLSSFDRILGGLCWAISASGDQVDVDLAFEEDLDVGRRIKLAENVVEALRAMQWSRPRKIVVGSASNWRLNFNTGRTDAIRGLHHRKSLVALSVDDVDKQLRPVRRFHIAERKPTQQDLDSGEGSNLEKAWVRAVLLEFGERVASSANPSGKEALSKERRSGGMGFEATLAAETQKANQEAAEERERAAQREEELLRRAVAPPSPKQVFRDRESTTLKEASAEALETQLQSAQLAQQEARDKARKAMEKHNRSKKNLEEIQARVEAAHKTKRDLSKRIKGSGMARDDLTRLTAAAEKSRKADAVPTRAELIQYERRMFELYEELANKLEENRRHVTTYNTLETIYELLEKECSLLASVHESFQASLASPQSKNDFIEKFKHVIHGLRDKRDQMQVNLDAKLAMQADSERAHQGLVRRQRQYVEAVKLFQMECERNEALQLK</sequence>
<evidence type="ECO:0000256" key="2">
    <source>
        <dbReference type="ARBA" id="ARBA00023054"/>
    </source>
</evidence>
<gene>
    <name evidence="6" type="ORF">FCC1311_059682</name>
</gene>
<protein>
    <submittedName>
        <fullName evidence="6">Coiled-coil domain-containing protein 93</fullName>
    </submittedName>
</protein>
<evidence type="ECO:0000256" key="1">
    <source>
        <dbReference type="ARBA" id="ARBA00007219"/>
    </source>
</evidence>
<dbReference type="Proteomes" id="UP000241890">
    <property type="component" value="Unassembled WGS sequence"/>
</dbReference>
<feature type="domain" description="CCDC93 coiled-coil" evidence="4">
    <location>
        <begin position="407"/>
        <end position="553"/>
    </location>
</feature>
<comment type="similarity">
    <text evidence="1">Belongs to the CCDC93 family.</text>
</comment>
<dbReference type="AlphaFoldDB" id="A0A2R5GFU6"/>
<dbReference type="PANTHER" id="PTHR16441">
    <property type="entry name" value="FIDIPIDINE"/>
    <property type="match status" value="1"/>
</dbReference>
<feature type="compositionally biased region" description="Basic and acidic residues" evidence="3">
    <location>
        <begin position="295"/>
        <end position="310"/>
    </location>
</feature>
<feature type="region of interest" description="Disordered" evidence="3">
    <location>
        <begin position="348"/>
        <end position="369"/>
    </location>
</feature>
<dbReference type="GO" id="GO:0006893">
    <property type="term" value="P:Golgi to plasma membrane transport"/>
    <property type="evidence" value="ECO:0007669"/>
    <property type="project" value="TreeGrafter"/>
</dbReference>
<dbReference type="InParanoid" id="A0A2R5GFU6"/>